<accession>A0A9E6Y1W4</accession>
<dbReference type="AlphaFoldDB" id="A0A9E6Y1W4"/>
<dbReference type="PANTHER" id="PTHR35788:SF1">
    <property type="entry name" value="EXPORTED PROTEIN"/>
    <property type="match status" value="1"/>
</dbReference>
<dbReference type="EMBL" id="CP087164">
    <property type="protein sequence ID" value="UGS38441.1"/>
    <property type="molecule type" value="Genomic_DNA"/>
</dbReference>
<evidence type="ECO:0000313" key="1">
    <source>
        <dbReference type="EMBL" id="UGS38441.1"/>
    </source>
</evidence>
<keyword evidence="2" id="KW-1185">Reference proteome</keyword>
<dbReference type="PANTHER" id="PTHR35788">
    <property type="entry name" value="EXPORTED PROTEIN-RELATED"/>
    <property type="match status" value="1"/>
</dbReference>
<dbReference type="Pfam" id="PF04294">
    <property type="entry name" value="VanW"/>
    <property type="match status" value="1"/>
</dbReference>
<dbReference type="InterPro" id="IPR007391">
    <property type="entry name" value="Vancomycin_resist_VanW"/>
</dbReference>
<evidence type="ECO:0008006" key="3">
    <source>
        <dbReference type="Google" id="ProtNLM"/>
    </source>
</evidence>
<protein>
    <recommendedName>
        <fullName evidence="3">Peptidoglycan binding domain-containing protein</fullName>
    </recommendedName>
</protein>
<sequence>MLGVVLAGLLLAAVLAAVVVAVRLTHRDEVLPGTRMAGISLGGATETEARRRLAALEAEDAPLVLTTGRRVVRLRPSAAGHDLDERASARRAMRSGREGRLGGAWTTLKGLFTARDVPVVARIDRARLRDAVAGVAGRLDRPASVGALHVDDATLAVGVRSAPRQGREVDRRRLAKLVRAALRSDRQRVVIHVPIERTPAVSRARVRELAAAAEAYLQRPLRLAGAGAVVELSPRRLARLVELQPVDGGADARLGARAGRTRALAARLAEQVERSPRSARLSAPVRPVVFDPKGDASWRPRPARVRVRAGRAGRKLDQAALARSIDEAIRAGRHTASLGAEPVRARVTTAAARRADRLIGTFTTHYEPGQPRVRNIRRIARAIDGTVIAPGEQFSLNGISGPRTREKGYVPAPFITDGNRIVESVGGGVSQFSTTMYNAAYFAGLRIDTHQPHSLFIDRYPAGRESTLNYPDIDLKWTNDTGVPVLVRASGDPASVTVSLYGDNGGRRVRAESAPREPVPGGDFSVVVTRVMRYPDGRVARQPFTTRYEAEDA</sequence>
<proteinExistence type="predicted"/>
<organism evidence="1 2">
    <name type="scientific">Capillimicrobium parvum</name>
    <dbReference type="NCBI Taxonomy" id="2884022"/>
    <lineage>
        <taxon>Bacteria</taxon>
        <taxon>Bacillati</taxon>
        <taxon>Actinomycetota</taxon>
        <taxon>Thermoleophilia</taxon>
        <taxon>Solirubrobacterales</taxon>
        <taxon>Capillimicrobiaceae</taxon>
        <taxon>Capillimicrobium</taxon>
    </lineage>
</organism>
<gene>
    <name evidence="1" type="ORF">DSM104329_04869</name>
</gene>
<name>A0A9E6Y1W4_9ACTN</name>
<evidence type="ECO:0000313" key="2">
    <source>
        <dbReference type="Proteomes" id="UP001162834"/>
    </source>
</evidence>
<dbReference type="Proteomes" id="UP001162834">
    <property type="component" value="Chromosome"/>
</dbReference>
<reference evidence="1" key="1">
    <citation type="journal article" date="2022" name="Int. J. Syst. Evol. Microbiol.">
        <title>Pseudomonas aegrilactucae sp. nov. and Pseudomonas morbosilactucae sp. nov., pathogens causing bacterial rot of lettuce in Japan.</title>
        <authorList>
            <person name="Sawada H."/>
            <person name="Fujikawa T."/>
            <person name="Satou M."/>
        </authorList>
    </citation>
    <scope>NUCLEOTIDE SEQUENCE</scope>
    <source>
        <strain evidence="1">0166_1</strain>
    </source>
</reference>
<dbReference type="KEGG" id="sbae:DSM104329_04869"/>
<dbReference type="InterPro" id="IPR052913">
    <property type="entry name" value="Glycopeptide_resist_protein"/>
</dbReference>